<comment type="caution">
    <text evidence="4">The sequence shown here is derived from an EMBL/GenBank/DDBJ whole genome shotgun (WGS) entry which is preliminary data.</text>
</comment>
<dbReference type="PROSITE" id="PS00028">
    <property type="entry name" value="ZINC_FINGER_C2H2_1"/>
    <property type="match status" value="1"/>
</dbReference>
<dbReference type="Proteomes" id="UP000253551">
    <property type="component" value="Unassembled WGS sequence"/>
</dbReference>
<keyword evidence="1" id="KW-0863">Zinc-finger</keyword>
<dbReference type="GO" id="GO:0008270">
    <property type="term" value="F:zinc ion binding"/>
    <property type="evidence" value="ECO:0007669"/>
    <property type="project" value="UniProtKB-KW"/>
</dbReference>
<keyword evidence="1" id="KW-0479">Metal-binding</keyword>
<feature type="domain" description="C2H2-type" evidence="3">
    <location>
        <begin position="277"/>
        <end position="308"/>
    </location>
</feature>
<dbReference type="STRING" id="4846.A0A367IT45"/>
<dbReference type="EMBL" id="PJQM01005809">
    <property type="protein sequence ID" value="RCH80809.1"/>
    <property type="molecule type" value="Genomic_DNA"/>
</dbReference>
<protein>
    <recommendedName>
        <fullName evidence="3">C2H2-type domain-containing protein</fullName>
    </recommendedName>
</protein>
<feature type="compositionally biased region" description="Polar residues" evidence="2">
    <location>
        <begin position="329"/>
        <end position="345"/>
    </location>
</feature>
<accession>A0A367IT45</accession>
<evidence type="ECO:0000256" key="1">
    <source>
        <dbReference type="PROSITE-ProRule" id="PRU00042"/>
    </source>
</evidence>
<keyword evidence="1" id="KW-0862">Zinc</keyword>
<evidence type="ECO:0000313" key="4">
    <source>
        <dbReference type="EMBL" id="RCH80809.1"/>
    </source>
</evidence>
<evidence type="ECO:0000259" key="3">
    <source>
        <dbReference type="PROSITE" id="PS50157"/>
    </source>
</evidence>
<dbReference type="PROSITE" id="PS50157">
    <property type="entry name" value="ZINC_FINGER_C2H2_2"/>
    <property type="match status" value="1"/>
</dbReference>
<evidence type="ECO:0000313" key="5">
    <source>
        <dbReference type="Proteomes" id="UP000253551"/>
    </source>
</evidence>
<dbReference type="Gene3D" id="3.30.160.60">
    <property type="entry name" value="Classic Zinc Finger"/>
    <property type="match status" value="1"/>
</dbReference>
<evidence type="ECO:0000256" key="2">
    <source>
        <dbReference type="SAM" id="MobiDB-lite"/>
    </source>
</evidence>
<dbReference type="PANTHER" id="PTHR36167:SF3">
    <property type="entry name" value="C2H2 FINGER DOMAIN TRANSCRIPTION FACTOR (EUROFUNG)-RELATED"/>
    <property type="match status" value="1"/>
</dbReference>
<dbReference type="OrthoDB" id="1939603at2759"/>
<reference evidence="4 5" key="1">
    <citation type="journal article" date="2018" name="G3 (Bethesda)">
        <title>Phylogenetic and Phylogenomic Definition of Rhizopus Species.</title>
        <authorList>
            <person name="Gryganskyi A.P."/>
            <person name="Golan J."/>
            <person name="Dolatabadi S."/>
            <person name="Mondo S."/>
            <person name="Robb S."/>
            <person name="Idnurm A."/>
            <person name="Muszewska A."/>
            <person name="Steczkiewicz K."/>
            <person name="Masonjones S."/>
            <person name="Liao H.L."/>
            <person name="Gajdeczka M.T."/>
            <person name="Anike F."/>
            <person name="Vuek A."/>
            <person name="Anishchenko I.M."/>
            <person name="Voigt K."/>
            <person name="de Hoog G.S."/>
            <person name="Smith M.E."/>
            <person name="Heitman J."/>
            <person name="Vilgalys R."/>
            <person name="Stajich J.E."/>
        </authorList>
    </citation>
    <scope>NUCLEOTIDE SEQUENCE [LARGE SCALE GENOMIC DNA]</scope>
    <source>
        <strain evidence="4 5">LSU 92-RS-03</strain>
    </source>
</reference>
<dbReference type="InterPro" id="IPR013087">
    <property type="entry name" value="Znf_C2H2_type"/>
</dbReference>
<sequence length="401" mass="45272">MNPNTTIATAPEVPSTNMNYYDPTSNNTNTTANTTNNTTYYSAYHLQQSSPSSDMSSAVVAAAAAAAAAAAGHSLPPLSDLLPNNTTTTTTTTTTSPKHPLEKRPENPSENYMSSQMATVVPPQPQVNYRRNSDYRAVYHSEQHAPESHRRSFVSPQNSGYFVYPPPTHTVTHYPPPSLPPNSSSTHIVSSTDLSNYPPSYHRGSIYHHLPSPPTSVIDGVLVTNEQQQQQQQQQNMMHHHHNMTHHSQKVFSFVPLPGLNQKKRPRRKFHEVERLYQCNFQDCTKAYGTLNHLNAHVSMQRHGPKRQPSEFKELRKMWRKQKRDNKQRFNSLKTPPLTDSTPVDSNDDILNHSNSDYMLPPPPSSGSSFMHQQQTYPTNTHWMHRPSYPPPSTHFMPSGY</sequence>
<feature type="region of interest" description="Disordered" evidence="2">
    <location>
        <begin position="1"/>
        <end position="33"/>
    </location>
</feature>
<dbReference type="AlphaFoldDB" id="A0A367IT45"/>
<feature type="compositionally biased region" description="Low complexity" evidence="2">
    <location>
        <begin position="24"/>
        <end position="33"/>
    </location>
</feature>
<organism evidence="4 5">
    <name type="scientific">Rhizopus stolonifer</name>
    <name type="common">Rhizopus nigricans</name>
    <dbReference type="NCBI Taxonomy" id="4846"/>
    <lineage>
        <taxon>Eukaryota</taxon>
        <taxon>Fungi</taxon>
        <taxon>Fungi incertae sedis</taxon>
        <taxon>Mucoromycota</taxon>
        <taxon>Mucoromycotina</taxon>
        <taxon>Mucoromycetes</taxon>
        <taxon>Mucorales</taxon>
        <taxon>Mucorineae</taxon>
        <taxon>Rhizopodaceae</taxon>
        <taxon>Rhizopus</taxon>
    </lineage>
</organism>
<dbReference type="GO" id="GO:0006355">
    <property type="term" value="P:regulation of DNA-templated transcription"/>
    <property type="evidence" value="ECO:0007669"/>
    <property type="project" value="InterPro"/>
</dbReference>
<dbReference type="InterPro" id="IPR039327">
    <property type="entry name" value="CON7-like"/>
</dbReference>
<name>A0A367IT45_RHIST</name>
<gene>
    <name evidence="4" type="ORF">CU098_004249</name>
</gene>
<dbReference type="PANTHER" id="PTHR36167">
    <property type="entry name" value="C2H2 FINGER DOMAIN TRANSCRIPTION FACTOR (EUROFUNG)-RELATED"/>
    <property type="match status" value="1"/>
</dbReference>
<feature type="compositionally biased region" description="Polar residues" evidence="2">
    <location>
        <begin position="1"/>
        <end position="23"/>
    </location>
</feature>
<proteinExistence type="predicted"/>
<keyword evidence="5" id="KW-1185">Reference proteome</keyword>
<feature type="compositionally biased region" description="Polar residues" evidence="2">
    <location>
        <begin position="366"/>
        <end position="382"/>
    </location>
</feature>
<feature type="region of interest" description="Disordered" evidence="2">
    <location>
        <begin position="74"/>
        <end position="111"/>
    </location>
</feature>
<feature type="region of interest" description="Disordered" evidence="2">
    <location>
        <begin position="319"/>
        <end position="401"/>
    </location>
</feature>
<feature type="compositionally biased region" description="Low complexity" evidence="2">
    <location>
        <begin position="74"/>
        <end position="95"/>
    </location>
</feature>